<reference evidence="2" key="1">
    <citation type="submission" date="2021-02" db="EMBL/GenBank/DDBJ databases">
        <authorList>
            <person name="Nowell W R."/>
        </authorList>
    </citation>
    <scope>NUCLEOTIDE SEQUENCE</scope>
</reference>
<evidence type="ECO:0000313" key="3">
    <source>
        <dbReference type="Proteomes" id="UP000663881"/>
    </source>
</evidence>
<dbReference type="AlphaFoldDB" id="A0A819PEE8"/>
<evidence type="ECO:0000256" key="1">
    <source>
        <dbReference type="ARBA" id="ARBA00022729"/>
    </source>
</evidence>
<protein>
    <recommendedName>
        <fullName evidence="4">VCBS repeat-containing protein</fullName>
    </recommendedName>
</protein>
<dbReference type="InterPro" id="IPR028994">
    <property type="entry name" value="Integrin_alpha_N"/>
</dbReference>
<dbReference type="Proteomes" id="UP000663881">
    <property type="component" value="Unassembled WGS sequence"/>
</dbReference>
<dbReference type="SUPFAM" id="SSF69318">
    <property type="entry name" value="Integrin alpha N-terminal domain"/>
    <property type="match status" value="1"/>
</dbReference>
<dbReference type="PANTHER" id="PTHR46580">
    <property type="entry name" value="SENSOR KINASE-RELATED"/>
    <property type="match status" value="1"/>
</dbReference>
<dbReference type="PANTHER" id="PTHR46580:SF4">
    <property type="entry name" value="ATP_GTP-BINDING PROTEIN"/>
    <property type="match status" value="1"/>
</dbReference>
<dbReference type="Gene3D" id="2.130.10.130">
    <property type="entry name" value="Integrin alpha, N-terminal"/>
    <property type="match status" value="1"/>
</dbReference>
<dbReference type="Pfam" id="PF13517">
    <property type="entry name" value="FG-GAP_3"/>
    <property type="match status" value="3"/>
</dbReference>
<organism evidence="2 3">
    <name type="scientific">Adineta steineri</name>
    <dbReference type="NCBI Taxonomy" id="433720"/>
    <lineage>
        <taxon>Eukaryota</taxon>
        <taxon>Metazoa</taxon>
        <taxon>Spiralia</taxon>
        <taxon>Gnathifera</taxon>
        <taxon>Rotifera</taxon>
        <taxon>Eurotatoria</taxon>
        <taxon>Bdelloidea</taxon>
        <taxon>Adinetida</taxon>
        <taxon>Adinetidae</taxon>
        <taxon>Adineta</taxon>
    </lineage>
</organism>
<accession>A0A819PEE8</accession>
<comment type="caution">
    <text evidence="2">The sequence shown here is derived from an EMBL/GenBank/DDBJ whole genome shotgun (WGS) entry which is preliminary data.</text>
</comment>
<dbReference type="InterPro" id="IPR013517">
    <property type="entry name" value="FG-GAP"/>
</dbReference>
<proteinExistence type="predicted"/>
<dbReference type="Gene3D" id="2.30.30.100">
    <property type="match status" value="2"/>
</dbReference>
<evidence type="ECO:0000313" key="2">
    <source>
        <dbReference type="EMBL" id="CAF4009320.1"/>
    </source>
</evidence>
<name>A0A819PEE8_9BILA</name>
<gene>
    <name evidence="2" type="ORF">OKA104_LOCUS30268</name>
</gene>
<evidence type="ECO:0008006" key="4">
    <source>
        <dbReference type="Google" id="ProtNLM"/>
    </source>
</evidence>
<keyword evidence="1" id="KW-0732">Signal</keyword>
<sequence>MSNAIETMNENHENYEMVENTTEGHPSLITTMYINHFCTITANNILNFRSSFTGALTILVLKYWWAAQANRKPATVITDDKTTTITTPSHREQCQVKFETPKKYSTGSYSLPVFVSLTDINDDNRSDIIVANQNANNIGVFFNVQGNYFSEQVTHSSGYAGYESGPQYISVADVNDDNKPDIIVANNWGNSVGVLFNYGSGHFDTKAYETGTETHPSGVAVADVNHDKKSDIIVTNQHENTIGVFLRSGPGQFPFQKKYQVSYGFNVMCPQVVDFNGDTHPDIIVANSGGASIGIFFNVGDGTFTNWTTFSTGFDSQPNSVFVTDVNGDNKPDLIVANFKTSNVGVLLNAGNGKFLNQTIYSTGRNSQPRSVFVADINCDNLPDIIVANSNEENIGIFLNFGNGIFQPQRTYATGVLTKPWSVAVRDANDDNKPDIIFSDTAKHQIVILMRS</sequence>
<dbReference type="EMBL" id="CAJOAY010003211">
    <property type="protein sequence ID" value="CAF4009320.1"/>
    <property type="molecule type" value="Genomic_DNA"/>
</dbReference>